<keyword evidence="7 8" id="KW-0472">Membrane</keyword>
<keyword evidence="11" id="KW-1185">Reference proteome</keyword>
<evidence type="ECO:0000256" key="1">
    <source>
        <dbReference type="ARBA" id="ARBA00004429"/>
    </source>
</evidence>
<dbReference type="InterPro" id="IPR020846">
    <property type="entry name" value="MFS_dom"/>
</dbReference>
<feature type="transmembrane region" description="Helical" evidence="8">
    <location>
        <begin position="155"/>
        <end position="174"/>
    </location>
</feature>
<feature type="transmembrane region" description="Helical" evidence="8">
    <location>
        <begin position="283"/>
        <end position="303"/>
    </location>
</feature>
<name>A0ABT7SV14_9ALTE</name>
<comment type="subcellular location">
    <subcellularLocation>
        <location evidence="1">Cell inner membrane</location>
        <topology evidence="1">Multi-pass membrane protein</topology>
    </subcellularLocation>
</comment>
<evidence type="ECO:0000256" key="2">
    <source>
        <dbReference type="ARBA" id="ARBA00022448"/>
    </source>
</evidence>
<feature type="transmembrane region" description="Helical" evidence="8">
    <location>
        <begin position="38"/>
        <end position="58"/>
    </location>
</feature>
<dbReference type="EMBL" id="JAUCBP010000006">
    <property type="protein sequence ID" value="MDM7860033.1"/>
    <property type="molecule type" value="Genomic_DNA"/>
</dbReference>
<keyword evidence="2" id="KW-0813">Transport</keyword>
<evidence type="ECO:0000256" key="5">
    <source>
        <dbReference type="ARBA" id="ARBA00022692"/>
    </source>
</evidence>
<gene>
    <name evidence="10" type="ORF">QTP81_05425</name>
</gene>
<keyword evidence="5 8" id="KW-0812">Transmembrane</keyword>
<dbReference type="PROSITE" id="PS50850">
    <property type="entry name" value="MFS"/>
    <property type="match status" value="1"/>
</dbReference>
<sequence>MKRLSTTYFLYFALLGVIVPYLGIFLDGRGFTSAQIGELFALITVARILGPSLWASIADRSGKTLLVLQVGCLLTVVSFIGVFWAHDFWWLTLVFALMMMFWTAVLPQLEVITLHQAELRKRNYGGVRSWGSVGFIVLTILTGHLLDIYGTEVPIYISMVLLTLLFVSTLWIANSTPERDTGAKQSTQWQAALKPVFVIFILSTALLQVSFGAYYGFFALYMRDLGHSGQLTGVLIALGVLAEIGIFLLAQRVISHYGIKLLLIASMLLTALRWWLLGALPDLIVILVFAQLLHAFSFGLTHAVSVEFIHRYFDRSFQSRGQAIYISIGFGVGGAFGNWLAGQLWQQGSGAQLAFNISAIVAVLAGLILMPLAKQKLGG</sequence>
<feature type="transmembrane region" description="Helical" evidence="8">
    <location>
        <begin position="7"/>
        <end position="26"/>
    </location>
</feature>
<evidence type="ECO:0000256" key="4">
    <source>
        <dbReference type="ARBA" id="ARBA00022519"/>
    </source>
</evidence>
<feature type="domain" description="Major facilitator superfamily (MFS) profile" evidence="9">
    <location>
        <begin position="1"/>
        <end position="377"/>
    </location>
</feature>
<evidence type="ECO:0000256" key="3">
    <source>
        <dbReference type="ARBA" id="ARBA00022475"/>
    </source>
</evidence>
<dbReference type="NCBIfam" id="NF037955">
    <property type="entry name" value="mfs"/>
    <property type="match status" value="1"/>
</dbReference>
<feature type="transmembrane region" description="Helical" evidence="8">
    <location>
        <begin position="257"/>
        <end position="277"/>
    </location>
</feature>
<dbReference type="InterPro" id="IPR026032">
    <property type="entry name" value="HcaT-like"/>
</dbReference>
<feature type="transmembrane region" description="Helical" evidence="8">
    <location>
        <begin position="195"/>
        <end position="217"/>
    </location>
</feature>
<evidence type="ECO:0000256" key="6">
    <source>
        <dbReference type="ARBA" id="ARBA00022989"/>
    </source>
</evidence>
<keyword evidence="6 8" id="KW-1133">Transmembrane helix</keyword>
<dbReference type="Pfam" id="PF12832">
    <property type="entry name" value="MFS_1_like"/>
    <property type="match status" value="1"/>
</dbReference>
<dbReference type="PIRSF" id="PIRSF004925">
    <property type="entry name" value="HcaT"/>
    <property type="match status" value="1"/>
</dbReference>
<keyword evidence="4" id="KW-0997">Cell inner membrane</keyword>
<feature type="transmembrane region" description="Helical" evidence="8">
    <location>
        <begin position="130"/>
        <end position="149"/>
    </location>
</feature>
<proteinExistence type="predicted"/>
<dbReference type="SUPFAM" id="SSF103473">
    <property type="entry name" value="MFS general substrate transporter"/>
    <property type="match status" value="1"/>
</dbReference>
<feature type="transmembrane region" description="Helical" evidence="8">
    <location>
        <begin position="90"/>
        <end position="109"/>
    </location>
</feature>
<evidence type="ECO:0000313" key="10">
    <source>
        <dbReference type="EMBL" id="MDM7860033.1"/>
    </source>
</evidence>
<evidence type="ECO:0000256" key="7">
    <source>
        <dbReference type="ARBA" id="ARBA00023136"/>
    </source>
</evidence>
<dbReference type="Gene3D" id="1.20.1250.20">
    <property type="entry name" value="MFS general substrate transporter like domains"/>
    <property type="match status" value="2"/>
</dbReference>
<dbReference type="Proteomes" id="UP001234343">
    <property type="component" value="Unassembled WGS sequence"/>
</dbReference>
<feature type="transmembrane region" description="Helical" evidence="8">
    <location>
        <begin position="353"/>
        <end position="373"/>
    </location>
</feature>
<reference evidence="10 11" key="1">
    <citation type="submission" date="2023-06" db="EMBL/GenBank/DDBJ databases">
        <title>Alteromonas sp. ASW11-36 isolated from intertidal sand.</title>
        <authorList>
            <person name="Li Y."/>
        </authorList>
    </citation>
    <scope>NUCLEOTIDE SEQUENCE [LARGE SCALE GENOMIC DNA]</scope>
    <source>
        <strain evidence="10 11">ASW11-36</strain>
    </source>
</reference>
<keyword evidence="3" id="KW-1003">Cell membrane</keyword>
<feature type="transmembrane region" description="Helical" evidence="8">
    <location>
        <begin position="229"/>
        <end position="250"/>
    </location>
</feature>
<protein>
    <submittedName>
        <fullName evidence="10">MFS transporter</fullName>
    </submittedName>
</protein>
<comment type="caution">
    <text evidence="10">The sequence shown here is derived from an EMBL/GenBank/DDBJ whole genome shotgun (WGS) entry which is preliminary data.</text>
</comment>
<accession>A0ABT7SV14</accession>
<feature type="transmembrane region" description="Helical" evidence="8">
    <location>
        <begin position="65"/>
        <end position="84"/>
    </location>
</feature>
<dbReference type="RefSeq" id="WP_289364246.1">
    <property type="nucleotide sequence ID" value="NZ_JAUCBP010000006.1"/>
</dbReference>
<organism evidence="10 11">
    <name type="scientific">Alteromonas arenosi</name>
    <dbReference type="NCBI Taxonomy" id="3055817"/>
    <lineage>
        <taxon>Bacteria</taxon>
        <taxon>Pseudomonadati</taxon>
        <taxon>Pseudomonadota</taxon>
        <taxon>Gammaproteobacteria</taxon>
        <taxon>Alteromonadales</taxon>
        <taxon>Alteromonadaceae</taxon>
        <taxon>Alteromonas/Salinimonas group</taxon>
        <taxon>Alteromonas</taxon>
    </lineage>
</organism>
<dbReference type="InterPro" id="IPR024989">
    <property type="entry name" value="MFS_assoc_dom"/>
</dbReference>
<dbReference type="PANTHER" id="PTHR23522">
    <property type="entry name" value="BLL5896 PROTEIN"/>
    <property type="match status" value="1"/>
</dbReference>
<evidence type="ECO:0000259" key="9">
    <source>
        <dbReference type="PROSITE" id="PS50850"/>
    </source>
</evidence>
<evidence type="ECO:0000313" key="11">
    <source>
        <dbReference type="Proteomes" id="UP001234343"/>
    </source>
</evidence>
<dbReference type="InterPro" id="IPR036259">
    <property type="entry name" value="MFS_trans_sf"/>
</dbReference>
<feature type="transmembrane region" description="Helical" evidence="8">
    <location>
        <begin position="323"/>
        <end position="341"/>
    </location>
</feature>
<evidence type="ECO:0000256" key="8">
    <source>
        <dbReference type="SAM" id="Phobius"/>
    </source>
</evidence>
<dbReference type="PANTHER" id="PTHR23522:SF10">
    <property type="entry name" value="3-PHENYLPROPIONIC ACID TRANSPORTER-RELATED"/>
    <property type="match status" value="1"/>
</dbReference>